<dbReference type="PANTHER" id="PTHR12338:SF8">
    <property type="entry name" value="HEME_HEMOPEXIN-BINDING PROTEIN"/>
    <property type="match status" value="1"/>
</dbReference>
<dbReference type="InterPro" id="IPR012334">
    <property type="entry name" value="Pectin_lyas_fold"/>
</dbReference>
<dbReference type="STRING" id="1035707.SAMN05216552_1018100"/>
<organism evidence="6 7">
    <name type="scientific">Pseudoduganella namucuonensis</name>
    <dbReference type="NCBI Taxonomy" id="1035707"/>
    <lineage>
        <taxon>Bacteria</taxon>
        <taxon>Pseudomonadati</taxon>
        <taxon>Pseudomonadota</taxon>
        <taxon>Betaproteobacteria</taxon>
        <taxon>Burkholderiales</taxon>
        <taxon>Oxalobacteraceae</taxon>
        <taxon>Telluria group</taxon>
        <taxon>Pseudoduganella</taxon>
    </lineage>
</organism>
<dbReference type="Pfam" id="PF18676">
    <property type="entry name" value="MBG_2"/>
    <property type="match status" value="1"/>
</dbReference>
<keyword evidence="3 4" id="KW-0732">Signal</keyword>
<evidence type="ECO:0000259" key="5">
    <source>
        <dbReference type="SMART" id="SM00912"/>
    </source>
</evidence>
<dbReference type="InterPro" id="IPR050909">
    <property type="entry name" value="Bact_Autotransporter_VF"/>
</dbReference>
<reference evidence="7" key="1">
    <citation type="submission" date="2016-10" db="EMBL/GenBank/DDBJ databases">
        <authorList>
            <person name="Varghese N."/>
            <person name="Submissions S."/>
        </authorList>
    </citation>
    <scope>NUCLEOTIDE SEQUENCE [LARGE SCALE GENOMIC DNA]</scope>
    <source>
        <strain evidence="7">CGMCC 1.11014</strain>
    </source>
</reference>
<dbReference type="InterPro" id="IPR008638">
    <property type="entry name" value="FhaB/CdiA-like_TPS"/>
</dbReference>
<dbReference type="RefSeq" id="WP_177307342.1">
    <property type="nucleotide sequence ID" value="NZ_FPBO01000018.1"/>
</dbReference>
<comment type="subcellular location">
    <subcellularLocation>
        <location evidence="1">Secreted</location>
    </subcellularLocation>
</comment>
<evidence type="ECO:0000313" key="7">
    <source>
        <dbReference type="Proteomes" id="UP000199391"/>
    </source>
</evidence>
<proteinExistence type="predicted"/>
<sequence>MRTPATSTPPRRKLACALACLPAALAMARHGAAQAGPAGADVAAGQVAVTRPDARTTVLTQGSASAIVNWRQFSIAGGERVDIRQPGAQSVMLNRVTGGAASEIHGSLTANGHVFLVNPAGVLFGRTARVDVGGLVASTLDLADADFSAGRYHFSGAGGAAGLVANAGRLQAAPRGTVALLGGKVNNDGTITARLGTVALAAGDKIALDFGGDGLTKLRVDRGALAALVANGGALIADGGQAILTARAAQALAGTVLNQQGVVRARSLQERDGRILLDGGTHGETLVRGTLDVSGAAAGLGGGAATVLGHHVGLDGDALIDARGDAGGGVILVGGDARGSGPQARQAEAVYAGPATALRADATGRGDGGTVVVWSRDATRVFGAVSAGGGPGGGDGGNIETSGKFLSVDGARIGAPATLGRAGQWLLDPYSIAIDDRRADAGVSASPDYVSGGASAHIWRQSIVNALNAGTSVSVTTGAGGEGAGDIAVNASILKSAGGDARLTLNAARDIVLAAGVRVGAGAPGGKLHVDLNADLDGVNGGAIFLDSGASIATNGGDLRLYGQGDPVAGRATGHSLRRPEGVRLSGAAIDTTPASSAGAGAGGSVLIRGQGATSADGGVAIHGAGVRLEGSGIRAGGGGVTIDGAAGAFGDGVAMLGGLPSGQGAATYAVWSEAGPVAIRGAGGGSGVAFDGAAVLGRVNGTGDSSAPVEITGHGGYAGVTVLYDSTIANTAGPVKLTGVGDTYGVVVSESRVLNSRNGAIDIRGRAGPPGETAPAGVLIGVSFYGEPVPPAVIASADGAGPVSISGETGAATPGVRLDPASVIGGPTSLGDITIRAVSAASAGAGGDMIQLGGAIDGGGALALLPGGVSPDGALTAAPATPIALFGDGTGFALDQTELNQAIGPRVATVVIGGAGHTGPITVHAGGTLPGSYDVTLQNGGAGSAGIALPGGIANPGRTLVLSSGGAVGQGGPVAAGALLLHGTQPESSFQLTHTRNAVGRLGVHFTRAAAGGDARSGAVDYANSGDLELGALSGAGFDAATNRAFAIDAPAVVAGGKLTARAGRDLILRADARTLNGDIALVAGRVFGNPANAALLPAGGHWRVYADTWIGEQAGPLAGSGPRPNRYNCAYGAACVAALPAGDNLFVYRQQPLLDIALVAPRQSRFVGGENPPFDFTVSGLVKGDTPAAAVSGAYATTATAASPARTYPVTGGFASPAGYRVAAAPGTLRVVPVPFSAPSFTRDVSFDSSAPYGGNIVLQRLCPGTGPLARAAGAADPADPLAADWARVRDKPNLSNCIGLVLRHGCGDF</sequence>
<evidence type="ECO:0000256" key="3">
    <source>
        <dbReference type="ARBA" id="ARBA00022729"/>
    </source>
</evidence>
<gene>
    <name evidence="6" type="ORF">SAMN05216552_1018100</name>
</gene>
<dbReference type="EMBL" id="FPBO01000018">
    <property type="protein sequence ID" value="SFU99334.1"/>
    <property type="molecule type" value="Genomic_DNA"/>
</dbReference>
<accession>A0A1I7KPP2</accession>
<feature type="chain" id="PRO_5011510985" evidence="4">
    <location>
        <begin position="36"/>
        <end position="1312"/>
    </location>
</feature>
<dbReference type="GO" id="GO:0005576">
    <property type="term" value="C:extracellular region"/>
    <property type="evidence" value="ECO:0007669"/>
    <property type="project" value="UniProtKB-SubCell"/>
</dbReference>
<keyword evidence="2" id="KW-0964">Secreted</keyword>
<keyword evidence="7" id="KW-1185">Reference proteome</keyword>
<dbReference type="Gene3D" id="2.160.20.10">
    <property type="entry name" value="Single-stranded right-handed beta-helix, Pectin lyase-like"/>
    <property type="match status" value="1"/>
</dbReference>
<dbReference type="Pfam" id="PF05860">
    <property type="entry name" value="TPS"/>
    <property type="match status" value="1"/>
</dbReference>
<dbReference type="PANTHER" id="PTHR12338">
    <property type="entry name" value="AUTOTRANSPORTER"/>
    <property type="match status" value="1"/>
</dbReference>
<evidence type="ECO:0000256" key="4">
    <source>
        <dbReference type="SAM" id="SignalP"/>
    </source>
</evidence>
<feature type="signal peptide" evidence="4">
    <location>
        <begin position="1"/>
        <end position="35"/>
    </location>
</feature>
<feature type="domain" description="Filamentous haemagglutinin FhaB/tRNA nuclease CdiA-like TPS" evidence="5">
    <location>
        <begin position="33"/>
        <end position="146"/>
    </location>
</feature>
<evidence type="ECO:0000313" key="6">
    <source>
        <dbReference type="EMBL" id="SFU99334.1"/>
    </source>
</evidence>
<evidence type="ECO:0000256" key="2">
    <source>
        <dbReference type="ARBA" id="ARBA00022525"/>
    </source>
</evidence>
<dbReference type="SMART" id="SM00912">
    <property type="entry name" value="Haemagg_act"/>
    <property type="match status" value="1"/>
</dbReference>
<dbReference type="NCBIfam" id="TIGR01901">
    <property type="entry name" value="adhes_NPXG"/>
    <property type="match status" value="1"/>
</dbReference>
<evidence type="ECO:0000256" key="1">
    <source>
        <dbReference type="ARBA" id="ARBA00004613"/>
    </source>
</evidence>
<dbReference type="InterPro" id="IPR041286">
    <property type="entry name" value="MBG_2"/>
</dbReference>
<protein>
    <submittedName>
        <fullName evidence="6">Filamentous hemagglutinin family N-terminal domain-containing protein</fullName>
    </submittedName>
</protein>
<dbReference type="InterPro" id="IPR011050">
    <property type="entry name" value="Pectin_lyase_fold/virulence"/>
</dbReference>
<name>A0A1I7KPP2_9BURK</name>
<dbReference type="Proteomes" id="UP000199391">
    <property type="component" value="Unassembled WGS sequence"/>
</dbReference>
<dbReference type="SUPFAM" id="SSF51126">
    <property type="entry name" value="Pectin lyase-like"/>
    <property type="match status" value="1"/>
</dbReference>